<accession>E6SGJ2</accession>
<evidence type="ECO:0000313" key="2">
    <source>
        <dbReference type="Proteomes" id="UP000008915"/>
    </source>
</evidence>
<gene>
    <name evidence="1" type="ordered locus">Tmar_0417</name>
</gene>
<keyword evidence="2" id="KW-1185">Reference proteome</keyword>
<dbReference type="EMBL" id="CP002344">
    <property type="protein sequence ID" value="ADU50538.1"/>
    <property type="molecule type" value="Genomic_DNA"/>
</dbReference>
<protein>
    <recommendedName>
        <fullName evidence="3">ATP-grasp domain-containing protein</fullName>
    </recommendedName>
</protein>
<evidence type="ECO:0008006" key="3">
    <source>
        <dbReference type="Google" id="ProtNLM"/>
    </source>
</evidence>
<dbReference type="HOGENOM" id="CLU_593038_0_0_9"/>
<organism evidence="1 2">
    <name type="scientific">Thermaerobacter marianensis (strain ATCC 700841 / DSM 12885 / JCM 10246 / 7p75a)</name>
    <dbReference type="NCBI Taxonomy" id="644966"/>
    <lineage>
        <taxon>Bacteria</taxon>
        <taxon>Bacillati</taxon>
        <taxon>Bacillota</taxon>
        <taxon>Clostridia</taxon>
        <taxon>Eubacteriales</taxon>
        <taxon>Clostridiales Family XVII. Incertae Sedis</taxon>
        <taxon>Thermaerobacter</taxon>
    </lineage>
</organism>
<reference evidence="2" key="2">
    <citation type="journal article" date="2010" name="Stand. Genomic Sci.">
        <title>Complete genome sequence of Thermaerobacter marianensis type strain (7p75aT).</title>
        <authorList>
            <person name="Han C."/>
            <person name="Gu W."/>
            <person name="Zhang X."/>
            <person name="Lapidus A."/>
            <person name="Nolan M."/>
            <person name="Copeland A."/>
            <person name="Lucas S."/>
            <person name="Glavina Del Rio T."/>
            <person name="Tice H."/>
            <person name="Cheng J."/>
            <person name="Tapia R."/>
            <person name="Goodwin L."/>
            <person name="Pitluck S."/>
            <person name="Pagani I."/>
            <person name="Ivanova N."/>
            <person name="Mavromatis K."/>
            <person name="Mikhailova N."/>
            <person name="Pati A."/>
            <person name="Chen A."/>
            <person name="Palaniappan K."/>
            <person name="Land M."/>
            <person name="Hauser L."/>
            <person name="Chang Y."/>
            <person name="Jeffries C."/>
            <person name="Schneider S."/>
            <person name="Rohde M."/>
            <person name="Goker M."/>
            <person name="Pukall R."/>
            <person name="Woyke T."/>
            <person name="Bristow J."/>
            <person name="Eisen J."/>
            <person name="Markowitz V."/>
            <person name="Hugenholtz P."/>
            <person name="Kyrpides N."/>
            <person name="Klenk H."/>
            <person name="Detter J."/>
        </authorList>
    </citation>
    <scope>NUCLEOTIDE SEQUENCE [LARGE SCALE GENOMIC DNA]</scope>
    <source>
        <strain evidence="2">ATCC 700841 / DSM 12885 / JCM 10246 / 7p75a</strain>
    </source>
</reference>
<dbReference type="SUPFAM" id="SSF56059">
    <property type="entry name" value="Glutathione synthetase ATP-binding domain-like"/>
    <property type="match status" value="1"/>
</dbReference>
<name>E6SGJ2_THEM7</name>
<proteinExistence type="predicted"/>
<dbReference type="Proteomes" id="UP000008915">
    <property type="component" value="Chromosome"/>
</dbReference>
<dbReference type="Pfam" id="PF14398">
    <property type="entry name" value="ATPgrasp_YheCD"/>
    <property type="match status" value="1"/>
</dbReference>
<dbReference type="OrthoDB" id="1809801at2"/>
<evidence type="ECO:0000313" key="1">
    <source>
        <dbReference type="EMBL" id="ADU50538.1"/>
    </source>
</evidence>
<sequence length="456" mass="49313">MDRFEVRVTVRENPAERVVMLSPLLVERLGLPQDRPCTVRFGTRRVTGQLRGEPGLGDHQVALSASLAEALGLPAGTPLTVWREGTATLACGPLIAYVTSRSVLRALRSGADDPAIAQMATAAREAGAVLLLAGPEDILWNRSAVRAERVEVPAGGPPRLAGGVYPLPRVILYPTAVGAGPRPQELAPRARALGCTLLSHRKIRKLETYHVLHRVPAVRSLLAYTERLTPDSLARAMRRFSDLYLKPDDLSRGRGVHRLTRRRAGGWLLTHRDAQGNVERLLPDADAVRAAVRPLLRGPRVYLLQEGLPLATYLGNRFDLRVLVQKNGVGRWTVSGVVARIAPLGSAITSPRSGGQVALPEQVLQHAFGGRATAVRDSVAEAALATARAIDTALGPVYELGIDLGVLQDGTVRLIEVNGMPLKVSLQRLGDPGAEQRIQRFPVHYAAWLDIEGNRP</sequence>
<dbReference type="InterPro" id="IPR026838">
    <property type="entry name" value="YheC/D"/>
</dbReference>
<dbReference type="AlphaFoldDB" id="E6SGJ2"/>
<dbReference type="KEGG" id="tmr:Tmar_0417"/>
<dbReference type="STRING" id="644966.Tmar_0417"/>
<dbReference type="RefSeq" id="WP_013494843.1">
    <property type="nucleotide sequence ID" value="NC_014831.1"/>
</dbReference>
<dbReference type="eggNOG" id="COG0189">
    <property type="taxonomic scope" value="Bacteria"/>
</dbReference>
<reference evidence="1 2" key="1">
    <citation type="journal article" date="2010" name="Stand. Genomic Sci.">
        <title>Complete genome sequence of Thermaerobacter marianensis type strain (7p75a).</title>
        <authorList>
            <person name="Han C."/>
            <person name="Gu W."/>
            <person name="Zhang X."/>
            <person name="Lapidus A."/>
            <person name="Nolan M."/>
            <person name="Copeland A."/>
            <person name="Lucas S."/>
            <person name="Del Rio T.G."/>
            <person name="Tice H."/>
            <person name="Cheng J.F."/>
            <person name="Tapia R."/>
            <person name="Goodwin L."/>
            <person name="Pitluck S."/>
            <person name="Pagani I."/>
            <person name="Ivanova N."/>
            <person name="Mavromatis K."/>
            <person name="Mikhailova N."/>
            <person name="Pati A."/>
            <person name="Chen A."/>
            <person name="Palaniappan K."/>
            <person name="Land M."/>
            <person name="Hauser L."/>
            <person name="Chang Y.J."/>
            <person name="Jeffries C.D."/>
            <person name="Schneider S."/>
            <person name="Rohde M."/>
            <person name="Goker M."/>
            <person name="Pukall R."/>
            <person name="Woyke T."/>
            <person name="Bristow J."/>
            <person name="Eisen J.A."/>
            <person name="Markowitz V."/>
            <person name="Hugenholtz P."/>
            <person name="Kyrpides N.C."/>
            <person name="Klenk H.P."/>
            <person name="Detter J.C."/>
        </authorList>
    </citation>
    <scope>NUCLEOTIDE SEQUENCE [LARGE SCALE GENOMIC DNA]</scope>
    <source>
        <strain evidence="2">ATCC 700841 / DSM 12885 / JCM 10246 / 7p75a</strain>
    </source>
</reference>